<dbReference type="EMBL" id="JBEPLS010000002">
    <property type="protein sequence ID" value="MET3603082.1"/>
    <property type="molecule type" value="Genomic_DNA"/>
</dbReference>
<evidence type="ECO:0000313" key="5">
    <source>
        <dbReference type="Proteomes" id="UP001549111"/>
    </source>
</evidence>
<feature type="transmembrane region" description="Helical" evidence="1">
    <location>
        <begin position="86"/>
        <end position="105"/>
    </location>
</feature>
<keyword evidence="5" id="KW-1185">Reference proteome</keyword>
<evidence type="ECO:0000313" key="4">
    <source>
        <dbReference type="Proteomes" id="UP000323522"/>
    </source>
</evidence>
<evidence type="ECO:0000256" key="1">
    <source>
        <dbReference type="SAM" id="Phobius"/>
    </source>
</evidence>
<protein>
    <submittedName>
        <fullName evidence="3">Uncharacterized protein</fullName>
    </submittedName>
</protein>
<dbReference type="KEGG" id="snn:EWH46_15815"/>
<keyword evidence="1" id="KW-0472">Membrane</keyword>
<accession>A0A5C1Q3H6</accession>
<gene>
    <name evidence="2" type="ORF">ABIC99_000866</name>
    <name evidence="3" type="ORF">EWH46_15815</name>
</gene>
<dbReference type="EMBL" id="CP035708">
    <property type="protein sequence ID" value="QEN02087.1"/>
    <property type="molecule type" value="Genomic_DNA"/>
</dbReference>
<feature type="transmembrane region" description="Helical" evidence="1">
    <location>
        <begin position="59"/>
        <end position="80"/>
    </location>
</feature>
<dbReference type="RefSeq" id="WP_149504719.1">
    <property type="nucleotide sequence ID" value="NZ_CP035708.1"/>
</dbReference>
<dbReference type="Proteomes" id="UP001549111">
    <property type="component" value="Unassembled WGS sequence"/>
</dbReference>
<name>A0A5C1Q3H6_9BURK</name>
<proteinExistence type="predicted"/>
<keyword evidence="1" id="KW-0812">Transmembrane</keyword>
<sequence length="129" mass="14439">MVFDVSVALTWILFLALFPMAYFWLRRAWRIGVKRDFSEVALKRGEPPADASRWAPYELMINLLAGVIVVYVIVSVVLGLLDFETWNAVAGTTIWCKFFASFALGRQAHGLGARQAADKAATTVRTQRS</sequence>
<dbReference type="AlphaFoldDB" id="A0A5C1Q3H6"/>
<evidence type="ECO:0000313" key="2">
    <source>
        <dbReference type="EMBL" id="MET3603082.1"/>
    </source>
</evidence>
<dbReference type="Proteomes" id="UP000323522">
    <property type="component" value="Chromosome"/>
</dbReference>
<keyword evidence="1" id="KW-1133">Transmembrane helix</keyword>
<reference evidence="2 5" key="2">
    <citation type="submission" date="2024-06" db="EMBL/GenBank/DDBJ databases">
        <title>Genomic Encyclopedia of Type Strains, Phase IV (KMG-IV): sequencing the most valuable type-strain genomes for metagenomic binning, comparative biology and taxonomic classification.</title>
        <authorList>
            <person name="Goeker M."/>
        </authorList>
    </citation>
    <scope>NUCLEOTIDE SEQUENCE [LARGE SCALE GENOMIC DNA]</scope>
    <source>
        <strain evidence="2 5">D-501</strain>
    </source>
</reference>
<reference evidence="3 4" key="1">
    <citation type="submission" date="2019-02" db="EMBL/GenBank/DDBJ databases">
        <title>Complete Genome Sequence and Methylome Analysis of Sphaerotilus natans subsp. sulfidivorans D-507.</title>
        <authorList>
            <person name="Fomenkov A."/>
            <person name="Gridneva E."/>
            <person name="Smolyakov D."/>
            <person name="Dubinina G."/>
            <person name="Vincze T."/>
            <person name="Grabovich M."/>
            <person name="Roberts R.J."/>
        </authorList>
    </citation>
    <scope>NUCLEOTIDE SEQUENCE [LARGE SCALE GENOMIC DNA]</scope>
    <source>
        <strain evidence="3 4">D-507</strain>
    </source>
</reference>
<organism evidence="3 4">
    <name type="scientific">Sphaerotilus sulfidivorans</name>
    <dbReference type="NCBI Taxonomy" id="639200"/>
    <lineage>
        <taxon>Bacteria</taxon>
        <taxon>Pseudomonadati</taxon>
        <taxon>Pseudomonadota</taxon>
        <taxon>Betaproteobacteria</taxon>
        <taxon>Burkholderiales</taxon>
        <taxon>Sphaerotilaceae</taxon>
        <taxon>Sphaerotilus</taxon>
    </lineage>
</organism>
<evidence type="ECO:0000313" key="3">
    <source>
        <dbReference type="EMBL" id="QEN02087.1"/>
    </source>
</evidence>
<feature type="transmembrane region" description="Helical" evidence="1">
    <location>
        <begin position="6"/>
        <end position="25"/>
    </location>
</feature>
<dbReference type="OrthoDB" id="5402100at2"/>